<evidence type="ECO:0000256" key="1">
    <source>
        <dbReference type="SAM" id="SignalP"/>
    </source>
</evidence>
<sequence length="71" mass="7653">MTHTTNLKRLFTTLLVSATIGMAALPAQAQTQNQQVSPATLASKGDGVDHRQCKEFRRADASLPGYCFSSI</sequence>
<evidence type="ECO:0000313" key="3">
    <source>
        <dbReference type="Proteomes" id="UP000242231"/>
    </source>
</evidence>
<keyword evidence="1" id="KW-0732">Signal</keyword>
<evidence type="ECO:0000313" key="2">
    <source>
        <dbReference type="EMBL" id="PPL15421.1"/>
    </source>
</evidence>
<keyword evidence="3" id="KW-1185">Reference proteome</keyword>
<proteinExistence type="predicted"/>
<dbReference type="Proteomes" id="UP000242231">
    <property type="component" value="Unassembled WGS sequence"/>
</dbReference>
<comment type="caution">
    <text evidence="2">The sequence shown here is derived from an EMBL/GenBank/DDBJ whole genome shotgun (WGS) entry which is preliminary data.</text>
</comment>
<dbReference type="AlphaFoldDB" id="A0A2P5TK05"/>
<feature type="signal peptide" evidence="1">
    <location>
        <begin position="1"/>
        <end position="29"/>
    </location>
</feature>
<accession>A0A2P5TK05</accession>
<protein>
    <submittedName>
        <fullName evidence="2">Uncharacterized protein</fullName>
    </submittedName>
</protein>
<gene>
    <name evidence="2" type="ORF">UN63_12555</name>
</gene>
<reference evidence="3" key="1">
    <citation type="submission" date="2016-11" db="EMBL/GenBank/DDBJ databases">
        <authorList>
            <person name="Sisinthy S."/>
            <person name="Ara S."/>
            <person name="Gundlapally S.R."/>
        </authorList>
    </citation>
    <scope>NUCLEOTIDE SEQUENCE [LARGE SCALE GENOMIC DNA]</scope>
    <source>
        <strain evidence="3">V1-41</strain>
    </source>
</reference>
<name>A0A2P5TK05_9GAMM</name>
<organism evidence="2 3">
    <name type="scientific">Oceanisphaera arctica</name>
    <dbReference type="NCBI Taxonomy" id="641510"/>
    <lineage>
        <taxon>Bacteria</taxon>
        <taxon>Pseudomonadati</taxon>
        <taxon>Pseudomonadota</taxon>
        <taxon>Gammaproteobacteria</taxon>
        <taxon>Aeromonadales</taxon>
        <taxon>Aeromonadaceae</taxon>
        <taxon>Oceanisphaera</taxon>
    </lineage>
</organism>
<dbReference type="RefSeq" id="WP_104487093.1">
    <property type="nucleotide sequence ID" value="NZ_BMYB01000016.1"/>
</dbReference>
<feature type="chain" id="PRO_5015167038" evidence="1">
    <location>
        <begin position="30"/>
        <end position="71"/>
    </location>
</feature>
<dbReference type="EMBL" id="MPZM01000032">
    <property type="protein sequence ID" value="PPL15421.1"/>
    <property type="molecule type" value="Genomic_DNA"/>
</dbReference>
<dbReference type="OrthoDB" id="5600800at2"/>